<evidence type="ECO:0000256" key="1">
    <source>
        <dbReference type="ARBA" id="ARBA00022723"/>
    </source>
</evidence>
<reference evidence="8" key="2">
    <citation type="submission" date="2021-08" db="EMBL/GenBank/DDBJ databases">
        <authorList>
            <person name="Eriksson T."/>
        </authorList>
    </citation>
    <scope>NUCLEOTIDE SEQUENCE</scope>
    <source>
        <strain evidence="8">Stoneville</strain>
        <tissue evidence="8">Whole head</tissue>
    </source>
</reference>
<dbReference type="Pfam" id="PF01753">
    <property type="entry name" value="zf-MYND"/>
    <property type="match status" value="1"/>
</dbReference>
<dbReference type="Gene3D" id="1.10.220.160">
    <property type="match status" value="1"/>
</dbReference>
<dbReference type="Gene3D" id="6.10.140.2220">
    <property type="match status" value="2"/>
</dbReference>
<keyword evidence="1" id="KW-0479">Metal-binding</keyword>
<evidence type="ECO:0000256" key="2">
    <source>
        <dbReference type="ARBA" id="ARBA00022771"/>
    </source>
</evidence>
<feature type="domain" description="MYND-type" evidence="7">
    <location>
        <begin position="5"/>
        <end position="41"/>
    </location>
</feature>
<feature type="transmembrane region" description="Helical" evidence="5">
    <location>
        <begin position="420"/>
        <end position="441"/>
    </location>
</feature>
<keyword evidence="9" id="KW-1185">Reference proteome</keyword>
<dbReference type="InterPro" id="IPR002893">
    <property type="entry name" value="Znf_MYND"/>
</dbReference>
<evidence type="ECO:0000313" key="9">
    <source>
        <dbReference type="Proteomes" id="UP000719412"/>
    </source>
</evidence>
<dbReference type="AlphaFoldDB" id="A0A8J6L7E6"/>
<dbReference type="InterPro" id="IPR046341">
    <property type="entry name" value="SET_dom_sf"/>
</dbReference>
<dbReference type="EMBL" id="JABDTM020025719">
    <property type="protein sequence ID" value="KAH0812904.1"/>
    <property type="molecule type" value="Genomic_DNA"/>
</dbReference>
<dbReference type="PROSITE" id="PS01360">
    <property type="entry name" value="ZF_MYND_1"/>
    <property type="match status" value="1"/>
</dbReference>
<keyword evidence="5" id="KW-0472">Membrane</keyword>
<dbReference type="PANTHER" id="PTHR46455">
    <property type="entry name" value="SET AND MYND DOMAIN CONTAINING, ARTHROPOD-SPECIFIC, MEMBER 4, ISOFORM A"/>
    <property type="match status" value="1"/>
</dbReference>
<comment type="caution">
    <text evidence="8">The sequence shown here is derived from an EMBL/GenBank/DDBJ whole genome shotgun (WGS) entry which is preliminary data.</text>
</comment>
<feature type="domain" description="SET" evidence="6">
    <location>
        <begin position="42"/>
        <end position="280"/>
    </location>
</feature>
<proteinExistence type="predicted"/>
<dbReference type="GO" id="GO:0008757">
    <property type="term" value="F:S-adenosylmethionine-dependent methyltransferase activity"/>
    <property type="evidence" value="ECO:0007669"/>
    <property type="project" value="UniProtKB-ARBA"/>
</dbReference>
<evidence type="ECO:0000313" key="8">
    <source>
        <dbReference type="EMBL" id="KAH0812904.1"/>
    </source>
</evidence>
<evidence type="ECO:0008006" key="10">
    <source>
        <dbReference type="Google" id="ProtNLM"/>
    </source>
</evidence>
<feature type="transmembrane region" description="Helical" evidence="5">
    <location>
        <begin position="482"/>
        <end position="507"/>
    </location>
</feature>
<dbReference type="SUPFAM" id="SSF144232">
    <property type="entry name" value="HIT/MYND zinc finger-like"/>
    <property type="match status" value="1"/>
</dbReference>
<dbReference type="SMART" id="SM00317">
    <property type="entry name" value="SET"/>
    <property type="match status" value="1"/>
</dbReference>
<gene>
    <name evidence="8" type="ORF">GEV33_009883</name>
</gene>
<keyword evidence="5" id="KW-0812">Transmembrane</keyword>
<dbReference type="CDD" id="cd20071">
    <property type="entry name" value="SET_SMYD"/>
    <property type="match status" value="1"/>
</dbReference>
<organism evidence="8 9">
    <name type="scientific">Tenebrio molitor</name>
    <name type="common">Yellow mealworm beetle</name>
    <dbReference type="NCBI Taxonomy" id="7067"/>
    <lineage>
        <taxon>Eukaryota</taxon>
        <taxon>Metazoa</taxon>
        <taxon>Ecdysozoa</taxon>
        <taxon>Arthropoda</taxon>
        <taxon>Hexapoda</taxon>
        <taxon>Insecta</taxon>
        <taxon>Pterygota</taxon>
        <taxon>Neoptera</taxon>
        <taxon>Endopterygota</taxon>
        <taxon>Coleoptera</taxon>
        <taxon>Polyphaga</taxon>
        <taxon>Cucujiformia</taxon>
        <taxon>Tenebrionidae</taxon>
        <taxon>Tenebrio</taxon>
    </lineage>
</organism>
<evidence type="ECO:0000259" key="6">
    <source>
        <dbReference type="PROSITE" id="PS50280"/>
    </source>
</evidence>
<feature type="transmembrane region" description="Helical" evidence="5">
    <location>
        <begin position="448"/>
        <end position="470"/>
    </location>
</feature>
<dbReference type="GO" id="GO:0008270">
    <property type="term" value="F:zinc ion binding"/>
    <property type="evidence" value="ECO:0007669"/>
    <property type="project" value="UniProtKB-KW"/>
</dbReference>
<sequence>MSNKCAVCKKSATQTCSACGQVFYCAREHQKQDWKQHKKFCVPFKITTDEVLGRCVVATRNLRPGEVIMKQAPLILGPKVVSAPLCLSCHKKLNLEEKARYECDKCKWPLCGQECEASPLHQAECQVFAQAEFVPTVKSDNSRQPVYSSIAPLRALLLKRDHPEKFKILRQCQSHLSEHLATPVYQILRNNLVSFFIDVLKMDTDETEILTICSIFDTNCFDVRNPKGTVNVRGLYPTISLLSHDCKQNTRHSFHGDDFHLLLTATVPIKKGELITTTYTQTLWGTLTRRAHLKMSKHFDCTCDRCKDPTELGSYVGAVNCTECGDGSKIVSCNPLDKAADWKCQKCGFVIEGKEMVWGTDFLKDEISKLDKRDPKGFEEFLVKYKETLHQKNSFCLQVKYALIQMYGSLEGYRLAELEFSVVLLSVVVVAVVLVPVVPVVPVPVVPVLLVPVVPVLVVPVLPVPVVPVLPVPVVPVLVLPVLPVVVPLAPVLSVPVMPLLPVRVVAVSPSTKKSKC</sequence>
<name>A0A8J6L7E6_TENMO</name>
<keyword evidence="3" id="KW-0862">Zinc</keyword>
<keyword evidence="2 4" id="KW-0863">Zinc-finger</keyword>
<dbReference type="SUPFAM" id="SSF82199">
    <property type="entry name" value="SET domain"/>
    <property type="match status" value="1"/>
</dbReference>
<dbReference type="PANTHER" id="PTHR46455:SF1">
    <property type="entry name" value="SET AND MYND DOMAIN CONTAINING, ARTHROPOD-SPECIFIC, MEMBER 2"/>
    <property type="match status" value="1"/>
</dbReference>
<evidence type="ECO:0000256" key="5">
    <source>
        <dbReference type="SAM" id="Phobius"/>
    </source>
</evidence>
<dbReference type="PROSITE" id="PS50865">
    <property type="entry name" value="ZF_MYND_2"/>
    <property type="match status" value="1"/>
</dbReference>
<keyword evidence="5" id="KW-1133">Transmembrane helix</keyword>
<dbReference type="GO" id="GO:0008170">
    <property type="term" value="F:N-methyltransferase activity"/>
    <property type="evidence" value="ECO:0007669"/>
    <property type="project" value="UniProtKB-ARBA"/>
</dbReference>
<reference evidence="8" key="1">
    <citation type="journal article" date="2020" name="J Insects Food Feed">
        <title>The yellow mealworm (Tenebrio molitor) genome: a resource for the emerging insects as food and feed industry.</title>
        <authorList>
            <person name="Eriksson T."/>
            <person name="Andere A."/>
            <person name="Kelstrup H."/>
            <person name="Emery V."/>
            <person name="Picard C."/>
        </authorList>
    </citation>
    <scope>NUCLEOTIDE SEQUENCE</scope>
    <source>
        <strain evidence="8">Stoneville</strain>
        <tissue evidence="8">Whole head</tissue>
    </source>
</reference>
<dbReference type="Proteomes" id="UP000719412">
    <property type="component" value="Unassembled WGS sequence"/>
</dbReference>
<protein>
    <recommendedName>
        <fullName evidence="10">Protein msta</fullName>
    </recommendedName>
</protein>
<dbReference type="InterPro" id="IPR001214">
    <property type="entry name" value="SET_dom"/>
</dbReference>
<accession>A0A8J6L7E6</accession>
<evidence type="ECO:0000256" key="4">
    <source>
        <dbReference type="PROSITE-ProRule" id="PRU00134"/>
    </source>
</evidence>
<dbReference type="GO" id="GO:0008276">
    <property type="term" value="F:protein methyltransferase activity"/>
    <property type="evidence" value="ECO:0007669"/>
    <property type="project" value="UniProtKB-ARBA"/>
</dbReference>
<dbReference type="Pfam" id="PF00856">
    <property type="entry name" value="SET"/>
    <property type="match status" value="1"/>
</dbReference>
<dbReference type="Gene3D" id="2.170.270.10">
    <property type="entry name" value="SET domain"/>
    <property type="match status" value="1"/>
</dbReference>
<dbReference type="PROSITE" id="PS50280">
    <property type="entry name" value="SET"/>
    <property type="match status" value="1"/>
</dbReference>
<dbReference type="InterPro" id="IPR053010">
    <property type="entry name" value="SET_SmydA-8"/>
</dbReference>
<evidence type="ECO:0000256" key="3">
    <source>
        <dbReference type="ARBA" id="ARBA00022833"/>
    </source>
</evidence>
<evidence type="ECO:0000259" key="7">
    <source>
        <dbReference type="PROSITE" id="PS50865"/>
    </source>
</evidence>